<dbReference type="InterPro" id="IPR011329">
    <property type="entry name" value="Killer_tox_Kp4/SMK"/>
</dbReference>
<sequence>MATMERKAVALLLCVLLLSAAGNTSALGINCRGSSNCAFQSRHTMSEINTKVQAIPDGNIFSNGVHIACVGHICAFLQNIASPGTKTAAQIKGYVTNLLNHGCNVCGSDPTEPGNNVNNGQLTVNYVSNPRDRKVDLSMSV</sequence>
<dbReference type="InterPro" id="IPR015131">
    <property type="entry name" value="Killer_tox_Kp4"/>
</dbReference>
<feature type="signal peptide" evidence="1">
    <location>
        <begin position="1"/>
        <end position="26"/>
    </location>
</feature>
<gene>
    <name evidence="3" type="ORF">R1flu_013636</name>
</gene>
<protein>
    <recommendedName>
        <fullName evidence="2">Killer toxin Kp4 domain-containing protein</fullName>
    </recommendedName>
</protein>
<evidence type="ECO:0000313" key="4">
    <source>
        <dbReference type="Proteomes" id="UP001605036"/>
    </source>
</evidence>
<dbReference type="Gene3D" id="3.30.430.10">
    <property type="entry name" value="Killer Toxin P4, subunit A"/>
    <property type="match status" value="1"/>
</dbReference>
<dbReference type="SUPFAM" id="SSF55221">
    <property type="entry name" value="Yeast killer toxins"/>
    <property type="match status" value="1"/>
</dbReference>
<organism evidence="3 4">
    <name type="scientific">Riccia fluitans</name>
    <dbReference type="NCBI Taxonomy" id="41844"/>
    <lineage>
        <taxon>Eukaryota</taxon>
        <taxon>Viridiplantae</taxon>
        <taxon>Streptophyta</taxon>
        <taxon>Embryophyta</taxon>
        <taxon>Marchantiophyta</taxon>
        <taxon>Marchantiopsida</taxon>
        <taxon>Marchantiidae</taxon>
        <taxon>Marchantiales</taxon>
        <taxon>Ricciaceae</taxon>
        <taxon>Riccia</taxon>
    </lineage>
</organism>
<dbReference type="AlphaFoldDB" id="A0ABD1YE63"/>
<reference evidence="3 4" key="1">
    <citation type="submission" date="2024-09" db="EMBL/GenBank/DDBJ databases">
        <title>Chromosome-scale assembly of Riccia fluitans.</title>
        <authorList>
            <person name="Paukszto L."/>
            <person name="Sawicki J."/>
            <person name="Karawczyk K."/>
            <person name="Piernik-Szablinska J."/>
            <person name="Szczecinska M."/>
            <person name="Mazdziarz M."/>
        </authorList>
    </citation>
    <scope>NUCLEOTIDE SEQUENCE [LARGE SCALE GENOMIC DNA]</scope>
    <source>
        <strain evidence="3">Rf_01</strain>
        <tissue evidence="3">Aerial parts of the thallus</tissue>
    </source>
</reference>
<accession>A0ABD1YE63</accession>
<feature type="chain" id="PRO_5044761630" description="Killer toxin Kp4 domain-containing protein" evidence="1">
    <location>
        <begin position="27"/>
        <end position="141"/>
    </location>
</feature>
<feature type="domain" description="Killer toxin Kp4" evidence="2">
    <location>
        <begin position="16"/>
        <end position="128"/>
    </location>
</feature>
<evidence type="ECO:0000259" key="2">
    <source>
        <dbReference type="Pfam" id="PF09044"/>
    </source>
</evidence>
<keyword evidence="4" id="KW-1185">Reference proteome</keyword>
<evidence type="ECO:0000313" key="3">
    <source>
        <dbReference type="EMBL" id="KAL2628950.1"/>
    </source>
</evidence>
<dbReference type="EMBL" id="JBHFFA010000004">
    <property type="protein sequence ID" value="KAL2628950.1"/>
    <property type="molecule type" value="Genomic_DNA"/>
</dbReference>
<dbReference type="Proteomes" id="UP001605036">
    <property type="component" value="Unassembled WGS sequence"/>
</dbReference>
<comment type="caution">
    <text evidence="3">The sequence shown here is derived from an EMBL/GenBank/DDBJ whole genome shotgun (WGS) entry which is preliminary data.</text>
</comment>
<name>A0ABD1YE63_9MARC</name>
<dbReference type="Pfam" id="PF09044">
    <property type="entry name" value="Kp4"/>
    <property type="match status" value="1"/>
</dbReference>
<keyword evidence="1" id="KW-0732">Signal</keyword>
<evidence type="ECO:0000256" key="1">
    <source>
        <dbReference type="SAM" id="SignalP"/>
    </source>
</evidence>
<proteinExistence type="predicted"/>